<gene>
    <name evidence="1" type="ORF">OO014_15865</name>
</gene>
<dbReference type="RefSeq" id="WP_272463298.1">
    <property type="nucleotide sequence ID" value="NZ_JAPFQL010000081.1"/>
</dbReference>
<organism evidence="1 2">
    <name type="scientific">Intrasporangium calvum</name>
    <dbReference type="NCBI Taxonomy" id="53358"/>
    <lineage>
        <taxon>Bacteria</taxon>
        <taxon>Bacillati</taxon>
        <taxon>Actinomycetota</taxon>
        <taxon>Actinomycetes</taxon>
        <taxon>Micrococcales</taxon>
        <taxon>Intrasporangiaceae</taxon>
        <taxon>Intrasporangium</taxon>
    </lineage>
</organism>
<proteinExistence type="predicted"/>
<reference evidence="1 2" key="1">
    <citation type="submission" date="2022-11" db="EMBL/GenBank/DDBJ databases">
        <title>Anaerobic phenanthrene biodegradation by a DNRA strain PheN6.</title>
        <authorList>
            <person name="Zhang Z."/>
        </authorList>
    </citation>
    <scope>NUCLEOTIDE SEQUENCE [LARGE SCALE GENOMIC DNA]</scope>
    <source>
        <strain evidence="1 2">PheN6</strain>
    </source>
</reference>
<dbReference type="Proteomes" id="UP001150259">
    <property type="component" value="Unassembled WGS sequence"/>
</dbReference>
<evidence type="ECO:0000313" key="1">
    <source>
        <dbReference type="EMBL" id="MDC5698733.1"/>
    </source>
</evidence>
<evidence type="ECO:0000313" key="2">
    <source>
        <dbReference type="Proteomes" id="UP001150259"/>
    </source>
</evidence>
<keyword evidence="2" id="KW-1185">Reference proteome</keyword>
<name>A0ABT5GL02_9MICO</name>
<dbReference type="EMBL" id="JAPFQL010000081">
    <property type="protein sequence ID" value="MDC5698733.1"/>
    <property type="molecule type" value="Genomic_DNA"/>
</dbReference>
<comment type="caution">
    <text evidence="1">The sequence shown here is derived from an EMBL/GenBank/DDBJ whole genome shotgun (WGS) entry which is preliminary data.</text>
</comment>
<accession>A0ABT5GL02</accession>
<protein>
    <submittedName>
        <fullName evidence="1">Uncharacterized protein</fullName>
    </submittedName>
</protein>
<sequence length="145" mass="15536">MSFKDLPQGGARELDLSDHTHAADVIDLITLEEDRAAGCFSAMLCDSENRGRQPVCLQGLGPGAPPDGMAELLSMVLPLVARAEGSVLLARGRPGVPRPTDDDRVWHERAIDACREHGVRLLGFHVATHDGVVRLPDPLDASEVA</sequence>